<sequence length="93" mass="10696">MFDVLRAPQMSEKTLSLKEEANQFAFGVDPRANKIQIKESIEKSFKVSVLKVRTMNVRGKKKRLGRYQGRKSSWKKALVTLKEGDTIEYFEGA</sequence>
<evidence type="ECO:0000256" key="1">
    <source>
        <dbReference type="ARBA" id="ARBA00006700"/>
    </source>
</evidence>
<evidence type="ECO:0000256" key="3">
    <source>
        <dbReference type="ARBA" id="ARBA00022884"/>
    </source>
</evidence>
<dbReference type="NCBIfam" id="NF004363">
    <property type="entry name" value="PRK05738.2-4"/>
    <property type="match status" value="1"/>
</dbReference>
<reference evidence="6" key="1">
    <citation type="submission" date="2018-05" db="EMBL/GenBank/DDBJ databases">
        <authorList>
            <person name="Lanie J.A."/>
            <person name="Ng W.-L."/>
            <person name="Kazmierczak K.M."/>
            <person name="Andrzejewski T.M."/>
            <person name="Davidsen T.M."/>
            <person name="Wayne K.J."/>
            <person name="Tettelin H."/>
            <person name="Glass J.I."/>
            <person name="Rusch D."/>
            <person name="Podicherti R."/>
            <person name="Tsui H.-C.T."/>
            <person name="Winkler M.E."/>
        </authorList>
    </citation>
    <scope>NUCLEOTIDE SEQUENCE</scope>
</reference>
<evidence type="ECO:0008006" key="7">
    <source>
        <dbReference type="Google" id="ProtNLM"/>
    </source>
</evidence>
<protein>
    <recommendedName>
        <fullName evidence="7">50S ribosomal protein L23</fullName>
    </recommendedName>
</protein>
<evidence type="ECO:0000256" key="5">
    <source>
        <dbReference type="ARBA" id="ARBA00023274"/>
    </source>
</evidence>
<dbReference type="NCBIfam" id="NF004366">
    <property type="entry name" value="PRK05738.3-2"/>
    <property type="match status" value="1"/>
</dbReference>
<dbReference type="PANTHER" id="PTHR11620">
    <property type="entry name" value="60S RIBOSOMAL PROTEIN L23A"/>
    <property type="match status" value="1"/>
</dbReference>
<name>A0A381T9B5_9ZZZZ</name>
<dbReference type="GO" id="GO:0005840">
    <property type="term" value="C:ribosome"/>
    <property type="evidence" value="ECO:0007669"/>
    <property type="project" value="UniProtKB-KW"/>
</dbReference>
<proteinExistence type="inferred from homology"/>
<dbReference type="Gene3D" id="3.30.70.330">
    <property type="match status" value="1"/>
</dbReference>
<dbReference type="FunFam" id="3.30.70.330:FF:000001">
    <property type="entry name" value="50S ribosomal protein L23"/>
    <property type="match status" value="1"/>
</dbReference>
<dbReference type="HAMAP" id="MF_01369_B">
    <property type="entry name" value="Ribosomal_uL23_B"/>
    <property type="match status" value="1"/>
</dbReference>
<comment type="similarity">
    <text evidence="1">Belongs to the universal ribosomal protein uL23 family.</text>
</comment>
<keyword evidence="5" id="KW-0687">Ribonucleoprotein</keyword>
<dbReference type="GO" id="GO:0019843">
    <property type="term" value="F:rRNA binding"/>
    <property type="evidence" value="ECO:0007669"/>
    <property type="project" value="UniProtKB-KW"/>
</dbReference>
<keyword evidence="2" id="KW-0699">rRNA-binding</keyword>
<dbReference type="InterPro" id="IPR013025">
    <property type="entry name" value="Ribosomal_uL23-like"/>
</dbReference>
<dbReference type="GO" id="GO:0006412">
    <property type="term" value="P:translation"/>
    <property type="evidence" value="ECO:0007669"/>
    <property type="project" value="InterPro"/>
</dbReference>
<dbReference type="Pfam" id="PF00276">
    <property type="entry name" value="Ribosomal_L23"/>
    <property type="match status" value="1"/>
</dbReference>
<evidence type="ECO:0000313" key="6">
    <source>
        <dbReference type="EMBL" id="SVA12121.1"/>
    </source>
</evidence>
<dbReference type="SUPFAM" id="SSF54189">
    <property type="entry name" value="Ribosomal proteins S24e, L23 and L15e"/>
    <property type="match status" value="1"/>
</dbReference>
<evidence type="ECO:0000256" key="4">
    <source>
        <dbReference type="ARBA" id="ARBA00022980"/>
    </source>
</evidence>
<dbReference type="NCBIfam" id="NF004359">
    <property type="entry name" value="PRK05738.1-3"/>
    <property type="match status" value="1"/>
</dbReference>
<dbReference type="EMBL" id="UINC01004142">
    <property type="protein sequence ID" value="SVA12121.1"/>
    <property type="molecule type" value="Genomic_DNA"/>
</dbReference>
<gene>
    <name evidence="6" type="ORF">METZ01_LOCUS64975</name>
</gene>
<dbReference type="GO" id="GO:1990904">
    <property type="term" value="C:ribonucleoprotein complex"/>
    <property type="evidence" value="ECO:0007669"/>
    <property type="project" value="UniProtKB-KW"/>
</dbReference>
<dbReference type="AlphaFoldDB" id="A0A381T9B5"/>
<keyword evidence="4" id="KW-0689">Ribosomal protein</keyword>
<evidence type="ECO:0000256" key="2">
    <source>
        <dbReference type="ARBA" id="ARBA00022730"/>
    </source>
</evidence>
<dbReference type="GO" id="GO:0003735">
    <property type="term" value="F:structural constituent of ribosome"/>
    <property type="evidence" value="ECO:0007669"/>
    <property type="project" value="InterPro"/>
</dbReference>
<organism evidence="6">
    <name type="scientific">marine metagenome</name>
    <dbReference type="NCBI Taxonomy" id="408172"/>
    <lineage>
        <taxon>unclassified sequences</taxon>
        <taxon>metagenomes</taxon>
        <taxon>ecological metagenomes</taxon>
    </lineage>
</organism>
<accession>A0A381T9B5</accession>
<keyword evidence="3" id="KW-0694">RNA-binding</keyword>
<dbReference type="InterPro" id="IPR012678">
    <property type="entry name" value="Ribosomal_uL23/eL15/eS24_sf"/>
</dbReference>
<dbReference type="InterPro" id="IPR012677">
    <property type="entry name" value="Nucleotide-bd_a/b_plait_sf"/>
</dbReference>